<evidence type="ECO:0000313" key="2">
    <source>
        <dbReference type="Proteomes" id="UP000233551"/>
    </source>
</evidence>
<dbReference type="Gene3D" id="3.10.310.50">
    <property type="match status" value="1"/>
</dbReference>
<dbReference type="EMBL" id="PGOL01000241">
    <property type="protein sequence ID" value="PKI74095.1"/>
    <property type="molecule type" value="Genomic_DNA"/>
</dbReference>
<dbReference type="Proteomes" id="UP000233551">
    <property type="component" value="Unassembled WGS sequence"/>
</dbReference>
<gene>
    <name evidence="1" type="ORF">CRG98_005573</name>
</gene>
<dbReference type="Pfam" id="PF04536">
    <property type="entry name" value="TPM_phosphatase"/>
    <property type="match status" value="1"/>
</dbReference>
<dbReference type="AlphaFoldDB" id="A0A2I0L047"/>
<organism evidence="1 2">
    <name type="scientific">Punica granatum</name>
    <name type="common">Pomegranate</name>
    <dbReference type="NCBI Taxonomy" id="22663"/>
    <lineage>
        <taxon>Eukaryota</taxon>
        <taxon>Viridiplantae</taxon>
        <taxon>Streptophyta</taxon>
        <taxon>Embryophyta</taxon>
        <taxon>Tracheophyta</taxon>
        <taxon>Spermatophyta</taxon>
        <taxon>Magnoliopsida</taxon>
        <taxon>eudicotyledons</taxon>
        <taxon>Gunneridae</taxon>
        <taxon>Pentapetalae</taxon>
        <taxon>rosids</taxon>
        <taxon>malvids</taxon>
        <taxon>Myrtales</taxon>
        <taxon>Lythraceae</taxon>
        <taxon>Punica</taxon>
    </lineage>
</organism>
<dbReference type="PANTHER" id="PTHR30373">
    <property type="entry name" value="UPF0603 PROTEIN YGCG"/>
    <property type="match status" value="1"/>
</dbReference>
<dbReference type="InterPro" id="IPR007621">
    <property type="entry name" value="TPM_dom"/>
</dbReference>
<dbReference type="OrthoDB" id="5645at2759"/>
<name>A0A2I0L047_PUNGR</name>
<dbReference type="STRING" id="22663.A0A2I0L047"/>
<protein>
    <submittedName>
        <fullName evidence="1">Uncharacterized protein</fullName>
    </submittedName>
</protein>
<comment type="caution">
    <text evidence="1">The sequence shown here is derived from an EMBL/GenBank/DDBJ whole genome shotgun (WGS) entry which is preliminary data.</text>
</comment>
<keyword evidence="2" id="KW-1185">Reference proteome</keyword>
<accession>A0A2I0L047</accession>
<dbReference type="GeneID" id="116210708"/>
<dbReference type="PANTHER" id="PTHR30373:SF2">
    <property type="entry name" value="UPF0603 PROTEIN YGCG"/>
    <property type="match status" value="1"/>
</dbReference>
<evidence type="ECO:0000313" key="1">
    <source>
        <dbReference type="EMBL" id="PKI74095.1"/>
    </source>
</evidence>
<proteinExistence type="predicted"/>
<sequence length="285" mass="31323">METILSSSSLSPLLSSKPSHSISRTLCLAKPTICSLKRRDFEPRKLSLTEPRSWFSHAQKGLAALALTLALNFCPILPESPALASEFDVINDGPPKESYVVDDAGVLSRVTKSDLKRLFSDLESRKNFHINFVTVRKLTSKADAFEYADQVLERWYPTLEEGSNKGIVVLVTSQKEGAITGGPDFVKAVGDTILDATVSENLPVLATEEKYNEAAYSSAKRLVAAIDGLPDPGGPTFKDNKRESNFKTREETEEKRGQFSLVVGGLLVIAFVVPMAQYYAYVSRK</sequence>
<reference evidence="1 2" key="1">
    <citation type="submission" date="2017-11" db="EMBL/GenBank/DDBJ databases">
        <title>De-novo sequencing of pomegranate (Punica granatum L.) genome.</title>
        <authorList>
            <person name="Akparov Z."/>
            <person name="Amiraslanov A."/>
            <person name="Hajiyeva S."/>
            <person name="Abbasov M."/>
            <person name="Kaur K."/>
            <person name="Hamwieh A."/>
            <person name="Solovyev V."/>
            <person name="Salamov A."/>
            <person name="Braich B."/>
            <person name="Kosarev P."/>
            <person name="Mahmoud A."/>
            <person name="Hajiyev E."/>
            <person name="Babayeva S."/>
            <person name="Izzatullayeva V."/>
            <person name="Mammadov A."/>
            <person name="Mammadov A."/>
            <person name="Sharifova S."/>
            <person name="Ojaghi J."/>
            <person name="Eynullazada K."/>
            <person name="Bayramov B."/>
            <person name="Abdulazimova A."/>
            <person name="Shahmuradov I."/>
        </authorList>
    </citation>
    <scope>NUCLEOTIDE SEQUENCE [LARGE SCALE GENOMIC DNA]</scope>
    <source>
        <strain evidence="2">cv. AG2017</strain>
        <tissue evidence="1">Leaf</tissue>
    </source>
</reference>